<dbReference type="InterPro" id="IPR036615">
    <property type="entry name" value="Mur_ligase_C_dom_sf"/>
</dbReference>
<keyword evidence="4" id="KW-0547">Nucleotide-binding</keyword>
<dbReference type="EMBL" id="HBFC01025058">
    <property type="protein sequence ID" value="CAD8712462.1"/>
    <property type="molecule type" value="Transcribed_RNA"/>
</dbReference>
<keyword evidence="2" id="KW-0436">Ligase</keyword>
<protein>
    <recommendedName>
        <fullName evidence="10">UDP-MurNAc-pentapeptide synthetase</fullName>
    </recommendedName>
</protein>
<keyword evidence="1" id="KW-0963">Cytoplasm</keyword>
<dbReference type="Pfam" id="PF02875">
    <property type="entry name" value="Mur_ligase_C"/>
    <property type="match status" value="1"/>
</dbReference>
<keyword evidence="5" id="KW-0067">ATP-binding</keyword>
<name>A0A7S0XB89_9CHLO</name>
<evidence type="ECO:0000259" key="13">
    <source>
        <dbReference type="Pfam" id="PF08245"/>
    </source>
</evidence>
<keyword evidence="8" id="KW-0131">Cell cycle</keyword>
<evidence type="ECO:0000256" key="8">
    <source>
        <dbReference type="ARBA" id="ARBA00023306"/>
    </source>
</evidence>
<dbReference type="SUPFAM" id="SSF53623">
    <property type="entry name" value="MurD-like peptide ligases, catalytic domain"/>
    <property type="match status" value="1"/>
</dbReference>
<organism evidence="14">
    <name type="scientific">Mantoniella antarctica</name>
    <dbReference type="NCBI Taxonomy" id="81844"/>
    <lineage>
        <taxon>Eukaryota</taxon>
        <taxon>Viridiplantae</taxon>
        <taxon>Chlorophyta</taxon>
        <taxon>Mamiellophyceae</taxon>
        <taxon>Mamiellales</taxon>
        <taxon>Mamiellaceae</taxon>
        <taxon>Mantoniella</taxon>
    </lineage>
</organism>
<dbReference type="NCBIfam" id="TIGR01143">
    <property type="entry name" value="murF"/>
    <property type="match status" value="1"/>
</dbReference>
<evidence type="ECO:0000256" key="6">
    <source>
        <dbReference type="ARBA" id="ARBA00022960"/>
    </source>
</evidence>
<evidence type="ECO:0000313" key="14">
    <source>
        <dbReference type="EMBL" id="CAD8712462.1"/>
    </source>
</evidence>
<evidence type="ECO:0000256" key="11">
    <source>
        <dbReference type="SAM" id="MobiDB-lite"/>
    </source>
</evidence>
<dbReference type="InterPro" id="IPR013221">
    <property type="entry name" value="Mur_ligase_cen"/>
</dbReference>
<feature type="region of interest" description="Disordered" evidence="11">
    <location>
        <begin position="31"/>
        <end position="66"/>
    </location>
</feature>
<keyword evidence="6" id="KW-0133">Cell shape</keyword>
<dbReference type="AlphaFoldDB" id="A0A7S0XB89"/>
<evidence type="ECO:0000256" key="9">
    <source>
        <dbReference type="ARBA" id="ARBA00023316"/>
    </source>
</evidence>
<feature type="domain" description="Mur ligase C-terminal" evidence="12">
    <location>
        <begin position="415"/>
        <end position="549"/>
    </location>
</feature>
<accession>A0A7S0XB89</accession>
<dbReference type="InterPro" id="IPR036565">
    <property type="entry name" value="Mur-like_cat_sf"/>
</dbReference>
<evidence type="ECO:0000256" key="7">
    <source>
        <dbReference type="ARBA" id="ARBA00022984"/>
    </source>
</evidence>
<dbReference type="InterPro" id="IPR005863">
    <property type="entry name" value="UDP-N-AcMur_synth"/>
</dbReference>
<dbReference type="SUPFAM" id="SSF53244">
    <property type="entry name" value="MurD-like peptide ligases, peptide-binding domain"/>
    <property type="match status" value="1"/>
</dbReference>
<dbReference type="GO" id="GO:0008360">
    <property type="term" value="P:regulation of cell shape"/>
    <property type="evidence" value="ECO:0007669"/>
    <property type="project" value="UniProtKB-KW"/>
</dbReference>
<keyword evidence="7" id="KW-0573">Peptidoglycan synthesis</keyword>
<gene>
    <name evidence="14" type="ORF">MANT1106_LOCUS15149</name>
</gene>
<evidence type="ECO:0000256" key="4">
    <source>
        <dbReference type="ARBA" id="ARBA00022741"/>
    </source>
</evidence>
<dbReference type="PANTHER" id="PTHR43024:SF1">
    <property type="entry name" value="UDP-N-ACETYLMURAMOYL-TRIPEPTIDE--D-ALANYL-D-ALANINE LIGASE"/>
    <property type="match status" value="1"/>
</dbReference>
<evidence type="ECO:0000259" key="12">
    <source>
        <dbReference type="Pfam" id="PF02875"/>
    </source>
</evidence>
<evidence type="ECO:0000256" key="5">
    <source>
        <dbReference type="ARBA" id="ARBA00022840"/>
    </source>
</evidence>
<proteinExistence type="inferred from homology"/>
<dbReference type="HAMAP" id="MF_02019">
    <property type="entry name" value="MurF"/>
    <property type="match status" value="1"/>
</dbReference>
<dbReference type="Pfam" id="PF08245">
    <property type="entry name" value="Mur_ligase_M"/>
    <property type="match status" value="1"/>
</dbReference>
<dbReference type="GO" id="GO:0005524">
    <property type="term" value="F:ATP binding"/>
    <property type="evidence" value="ECO:0007669"/>
    <property type="project" value="UniProtKB-KW"/>
</dbReference>
<keyword evidence="9" id="KW-0961">Cell wall biogenesis/degradation</keyword>
<dbReference type="Gene3D" id="3.40.1390.10">
    <property type="entry name" value="MurE/MurF, N-terminal domain"/>
    <property type="match status" value="1"/>
</dbReference>
<dbReference type="InterPro" id="IPR051046">
    <property type="entry name" value="MurCDEF_CellWall_CoF430Synth"/>
</dbReference>
<dbReference type="InterPro" id="IPR035911">
    <property type="entry name" value="MurE/MurF_N"/>
</dbReference>
<dbReference type="GO" id="GO:0051301">
    <property type="term" value="P:cell division"/>
    <property type="evidence" value="ECO:0007669"/>
    <property type="project" value="UniProtKB-KW"/>
</dbReference>
<evidence type="ECO:0000256" key="1">
    <source>
        <dbReference type="ARBA" id="ARBA00022490"/>
    </source>
</evidence>
<evidence type="ECO:0000256" key="2">
    <source>
        <dbReference type="ARBA" id="ARBA00022598"/>
    </source>
</evidence>
<dbReference type="PANTHER" id="PTHR43024">
    <property type="entry name" value="UDP-N-ACETYLMURAMOYL-TRIPEPTIDE--D-ALANYL-D-ALANINE LIGASE"/>
    <property type="match status" value="1"/>
</dbReference>
<dbReference type="Gene3D" id="3.90.190.20">
    <property type="entry name" value="Mur ligase, C-terminal domain"/>
    <property type="match status" value="1"/>
</dbReference>
<keyword evidence="3" id="KW-0132">Cell division</keyword>
<evidence type="ECO:0000256" key="3">
    <source>
        <dbReference type="ARBA" id="ARBA00022618"/>
    </source>
</evidence>
<dbReference type="GO" id="GO:0071555">
    <property type="term" value="P:cell wall organization"/>
    <property type="evidence" value="ECO:0007669"/>
    <property type="project" value="UniProtKB-KW"/>
</dbReference>
<reference evidence="14" key="1">
    <citation type="submission" date="2021-01" db="EMBL/GenBank/DDBJ databases">
        <authorList>
            <person name="Corre E."/>
            <person name="Pelletier E."/>
            <person name="Niang G."/>
            <person name="Scheremetjew M."/>
            <person name="Finn R."/>
            <person name="Kale V."/>
            <person name="Holt S."/>
            <person name="Cochrane G."/>
            <person name="Meng A."/>
            <person name="Brown T."/>
            <person name="Cohen L."/>
        </authorList>
    </citation>
    <scope>NUCLEOTIDE SEQUENCE</scope>
    <source>
        <strain evidence="14">SL-175</strain>
    </source>
</reference>
<dbReference type="Gene3D" id="3.40.1190.10">
    <property type="entry name" value="Mur-like, catalytic domain"/>
    <property type="match status" value="1"/>
</dbReference>
<dbReference type="GO" id="GO:0047480">
    <property type="term" value="F:UDP-N-acetylmuramoyl-tripeptide-D-alanyl-D-alanine ligase activity"/>
    <property type="evidence" value="ECO:0007669"/>
    <property type="project" value="InterPro"/>
</dbReference>
<evidence type="ECO:0000256" key="10">
    <source>
        <dbReference type="ARBA" id="ARBA00031461"/>
    </source>
</evidence>
<sequence>MQRASPLAAVCSTSFTPAVPYYARTSISLRGGSRRSGAGGGRTVIERKDRRAVRQSASDGSAWHEEEGCSSAPACWEADGGGVIFSGEEIARVVEGELLRGGPRGSIGTDSRSLLPGQWFVALDGYNFDGYAFVEDAARAGCAGAVSSRAPPTGWTGGYVVVADTLLALQRLAADVRNRFKGPVVGITGSVGKTTTRALTALALRSFGEVHHTRGNLNNHVGVPLTLLRMPATTEVCVLELGMSGFGEIARLAEIARPTVRVVINVAPVHLEGVGGSLQGVARAKGELFATAVQGDICVVNADDTWVSSLPVPPGCEVLTFGTVRQDSSDEAQPDIVLSGVRSTGFREVTFSLTETARGNAEVTDVPSSSDTVTISEPGAHLAMNAAAAAAVAAALGLPLSDVCRDLCRFESLEMRMRVIEVPARGILCLDDSYNASPASVRSALRTLHNARQGQPEDTRRAVVLLGDMLELGPHSLQYHEDILDACLDHGFDLVGLVGPEYCRALASVAARGGDVSAAVAGADAANLWEKVKGAVNSGPAVVLVKGSRGMKMDYIVQRLTRSQDELRV</sequence>
<dbReference type="InterPro" id="IPR004101">
    <property type="entry name" value="Mur_ligase_C"/>
</dbReference>
<feature type="domain" description="Mur ligase central" evidence="13">
    <location>
        <begin position="187"/>
        <end position="393"/>
    </location>
</feature>
<dbReference type="SUPFAM" id="SSF63418">
    <property type="entry name" value="MurE/MurF N-terminal domain"/>
    <property type="match status" value="1"/>
</dbReference>